<evidence type="ECO:0000256" key="2">
    <source>
        <dbReference type="SAM" id="MobiDB-lite"/>
    </source>
</evidence>
<keyword evidence="3" id="KW-1133">Transmembrane helix</keyword>
<feature type="coiled-coil region" evidence="1">
    <location>
        <begin position="252"/>
        <end position="279"/>
    </location>
</feature>
<name>A0A841R7I6_9SPIO</name>
<feature type="transmembrane region" description="Helical" evidence="3">
    <location>
        <begin position="79"/>
        <end position="98"/>
    </location>
</feature>
<keyword evidence="1" id="KW-0175">Coiled coil</keyword>
<comment type="caution">
    <text evidence="4">The sequence shown here is derived from an EMBL/GenBank/DDBJ whole genome shotgun (WGS) entry which is preliminary data.</text>
</comment>
<protein>
    <submittedName>
        <fullName evidence="4">Uncharacterized protein (TIGR03545 family)</fullName>
    </submittedName>
</protein>
<evidence type="ECO:0000313" key="5">
    <source>
        <dbReference type="Proteomes" id="UP000587760"/>
    </source>
</evidence>
<evidence type="ECO:0000256" key="1">
    <source>
        <dbReference type="SAM" id="Coils"/>
    </source>
</evidence>
<accession>A0A841R7I6</accession>
<reference evidence="4 5" key="1">
    <citation type="submission" date="2020-08" db="EMBL/GenBank/DDBJ databases">
        <title>Genomic Encyclopedia of Type Strains, Phase IV (KMG-IV): sequencing the most valuable type-strain genomes for metagenomic binning, comparative biology and taxonomic classification.</title>
        <authorList>
            <person name="Goeker M."/>
        </authorList>
    </citation>
    <scope>NUCLEOTIDE SEQUENCE [LARGE SCALE GENOMIC DNA]</scope>
    <source>
        <strain evidence="4 5">DSM 2461</strain>
    </source>
</reference>
<keyword evidence="3" id="KW-0812">Transmembrane</keyword>
<organism evidence="4 5">
    <name type="scientific">Spirochaeta isovalerica</name>
    <dbReference type="NCBI Taxonomy" id="150"/>
    <lineage>
        <taxon>Bacteria</taxon>
        <taxon>Pseudomonadati</taxon>
        <taxon>Spirochaetota</taxon>
        <taxon>Spirochaetia</taxon>
        <taxon>Spirochaetales</taxon>
        <taxon>Spirochaetaceae</taxon>
        <taxon>Spirochaeta</taxon>
    </lineage>
</organism>
<dbReference type="NCBIfam" id="TIGR03545">
    <property type="entry name" value="TIGR03545 family protein"/>
    <property type="match status" value="1"/>
</dbReference>
<keyword evidence="3" id="KW-0472">Membrane</keyword>
<dbReference type="InterPro" id="IPR019934">
    <property type="entry name" value="CHP03545"/>
</dbReference>
<gene>
    <name evidence="4" type="ORF">HNR50_000999</name>
</gene>
<sequence length="683" mass="75349">MKKQNLPRLFRKSYNEKSLDKKVLKRLHIPADRDLVKALYTDDGEGLLSLRDDLSADQKKKLALLAKAVKKNRGVLTTWKVLIFLIPLAALILFNFIFKDKLLERGAERALETFFQAQADVGKLHLSIIGGEFSFQSLAIADKDSPDFNLLETGPGYMKLAMSELAFKRFRIDEISLSDVRWNTKRQSSGALPAESGQEEKMEAGEEEEQTGTEGISLPSLSPEALVDSISLDSLGSYRMIEERSEQMRGLTDKWSKRFEEKESEIKAIKKEVESLSSLNLNSLSNLQEIQGNMERIGTLKTRIETLTSSVENLADDFKEDRSALVSAGESVSDLIKADLDSLEERLDFSSGGFQTLASDLAESFIRERWNGYYEAGLKVWNIYKRFDSREKADIGKEKKALVRAPGRTVMFPSPDKPQFYVDKVLFSGSSGDNAEFEAEIRSLSNEPEKVIDPVRLDLSTVSGVTTLSGEGILDLREKEAERFSLDFNGRGISADLPDGIPALSIDGFRSDGEISGNISSLDGMSGLESDFSVVLTDLIIEQQDQDGFIGETVRSIFDSLDSIELSGQMEISPKGIETLQIDSDLDSILNNALGAALDSLRKEAIDRLEASLMDRLTPALEENSLLSDGLDKLGLESADQISSLDSLEDILDTKLDELKSGTGQQGGNLLQQAGGALKLPGF</sequence>
<dbReference type="AlphaFoldDB" id="A0A841R7I6"/>
<dbReference type="Gene3D" id="1.10.287.1490">
    <property type="match status" value="1"/>
</dbReference>
<keyword evidence="5" id="KW-1185">Reference proteome</keyword>
<dbReference type="EMBL" id="JACHGJ010000002">
    <property type="protein sequence ID" value="MBB6479341.1"/>
    <property type="molecule type" value="Genomic_DNA"/>
</dbReference>
<dbReference type="Proteomes" id="UP000587760">
    <property type="component" value="Unassembled WGS sequence"/>
</dbReference>
<evidence type="ECO:0000313" key="4">
    <source>
        <dbReference type="EMBL" id="MBB6479341.1"/>
    </source>
</evidence>
<dbReference type="RefSeq" id="WP_184744500.1">
    <property type="nucleotide sequence ID" value="NZ_JACHGJ010000002.1"/>
</dbReference>
<evidence type="ECO:0000256" key="3">
    <source>
        <dbReference type="SAM" id="Phobius"/>
    </source>
</evidence>
<proteinExistence type="predicted"/>
<feature type="region of interest" description="Disordered" evidence="2">
    <location>
        <begin position="188"/>
        <end position="219"/>
    </location>
</feature>